<accession>A0A9W4U816</accession>
<keyword evidence="2" id="KW-1185">Reference proteome</keyword>
<reference evidence="1" key="1">
    <citation type="submission" date="2023-01" db="EMBL/GenBank/DDBJ databases">
        <authorList>
            <person name="Van Ghelder C."/>
            <person name="Rancurel C."/>
        </authorList>
    </citation>
    <scope>NUCLEOTIDE SEQUENCE</scope>
    <source>
        <strain evidence="1">CNCM I-4278</strain>
    </source>
</reference>
<evidence type="ECO:0000313" key="1">
    <source>
        <dbReference type="EMBL" id="CAI6325336.1"/>
    </source>
</evidence>
<dbReference type="EMBL" id="CAOQHR010000002">
    <property type="protein sequence ID" value="CAI6325336.1"/>
    <property type="molecule type" value="Genomic_DNA"/>
</dbReference>
<evidence type="ECO:0000313" key="2">
    <source>
        <dbReference type="Proteomes" id="UP001152607"/>
    </source>
</evidence>
<name>A0A9W4U816_9PLEO</name>
<comment type="caution">
    <text evidence="1">The sequence shown here is derived from an EMBL/GenBank/DDBJ whole genome shotgun (WGS) entry which is preliminary data.</text>
</comment>
<protein>
    <submittedName>
        <fullName evidence="1">Uncharacterized protein</fullName>
    </submittedName>
</protein>
<proteinExistence type="predicted"/>
<dbReference type="AlphaFoldDB" id="A0A9W4U816"/>
<organism evidence="1 2">
    <name type="scientific">Periconia digitata</name>
    <dbReference type="NCBI Taxonomy" id="1303443"/>
    <lineage>
        <taxon>Eukaryota</taxon>
        <taxon>Fungi</taxon>
        <taxon>Dikarya</taxon>
        <taxon>Ascomycota</taxon>
        <taxon>Pezizomycotina</taxon>
        <taxon>Dothideomycetes</taxon>
        <taxon>Pleosporomycetidae</taxon>
        <taxon>Pleosporales</taxon>
        <taxon>Massarineae</taxon>
        <taxon>Periconiaceae</taxon>
        <taxon>Periconia</taxon>
    </lineage>
</organism>
<dbReference type="Proteomes" id="UP001152607">
    <property type="component" value="Unassembled WGS sequence"/>
</dbReference>
<gene>
    <name evidence="1" type="ORF">PDIGIT_LOCUS3773</name>
</gene>
<sequence length="290" mass="31957">MASTTPSTSPSLPDEVTTRILSLILSFIVSEKNRNFAFLARHTHSVLAISNILSVTPANAADARLVCAKNNFLGPEELGFQWLTFREKRFESLTESVAVRVRRPGGVEERNKEGVSLGGLVEALALREEKKRSSGVKDNGGTKKRKRFLERREFDYDENIGREFLEFNFAGNEYVIPALATDGAATPNSTESTDSIATTASSQSIASVCQELEIEHIDALDTNDGSWVHLPTWYVTLLPSISPLLLPNSSLTFALLLLPPQAPPQIRVQRPVRSAAHRLPKRRTPHVVAS</sequence>